<proteinExistence type="predicted"/>
<evidence type="ECO:0008006" key="3">
    <source>
        <dbReference type="Google" id="ProtNLM"/>
    </source>
</evidence>
<dbReference type="Proteomes" id="UP000559027">
    <property type="component" value="Unassembled WGS sequence"/>
</dbReference>
<dbReference type="EMBL" id="JAACJO010000009">
    <property type="protein sequence ID" value="KAF5354183.1"/>
    <property type="molecule type" value="Genomic_DNA"/>
</dbReference>
<organism evidence="1 2">
    <name type="scientific">Leucocoprinus leucothites</name>
    <dbReference type="NCBI Taxonomy" id="201217"/>
    <lineage>
        <taxon>Eukaryota</taxon>
        <taxon>Fungi</taxon>
        <taxon>Dikarya</taxon>
        <taxon>Basidiomycota</taxon>
        <taxon>Agaricomycotina</taxon>
        <taxon>Agaricomycetes</taxon>
        <taxon>Agaricomycetidae</taxon>
        <taxon>Agaricales</taxon>
        <taxon>Agaricineae</taxon>
        <taxon>Agaricaceae</taxon>
        <taxon>Leucocoprinus</taxon>
    </lineage>
</organism>
<comment type="caution">
    <text evidence="1">The sequence shown here is derived from an EMBL/GenBank/DDBJ whole genome shotgun (WGS) entry which is preliminary data.</text>
</comment>
<dbReference type="SUPFAM" id="SSF81383">
    <property type="entry name" value="F-box domain"/>
    <property type="match status" value="1"/>
</dbReference>
<dbReference type="OrthoDB" id="3016294at2759"/>
<gene>
    <name evidence="1" type="ORF">D9756_006893</name>
</gene>
<accession>A0A8H5D6M9</accession>
<dbReference type="InterPro" id="IPR036047">
    <property type="entry name" value="F-box-like_dom_sf"/>
</dbReference>
<dbReference type="AlphaFoldDB" id="A0A8H5D6M9"/>
<evidence type="ECO:0000313" key="2">
    <source>
        <dbReference type="Proteomes" id="UP000559027"/>
    </source>
</evidence>
<protein>
    <recommendedName>
        <fullName evidence="3">F-box domain-containing protein</fullName>
    </recommendedName>
</protein>
<keyword evidence="2" id="KW-1185">Reference proteome</keyword>
<name>A0A8H5D6M9_9AGAR</name>
<reference evidence="1 2" key="1">
    <citation type="journal article" date="2020" name="ISME J.">
        <title>Uncovering the hidden diversity of litter-decomposition mechanisms in mushroom-forming fungi.</title>
        <authorList>
            <person name="Floudas D."/>
            <person name="Bentzer J."/>
            <person name="Ahren D."/>
            <person name="Johansson T."/>
            <person name="Persson P."/>
            <person name="Tunlid A."/>
        </authorList>
    </citation>
    <scope>NUCLEOTIDE SEQUENCE [LARGE SCALE GENOMIC DNA]</scope>
    <source>
        <strain evidence="1 2">CBS 146.42</strain>
    </source>
</reference>
<sequence length="403" mass="46093">MSMSQHQTHHPPATSQIPNELLGDLLWLAVSSADDYVPSHFHIRYKTLSAIRRVCRHWNHIALSMTQLWRRVAVDVTTRTSRYPPPDVVNQWIQRTKGVQPIEILISMPSDQSPIRHSHAQAIFNVLSPYMIHWGELWFLSELGIEGFPRDLSRARHLTKLSIDAGILDEDAIEVVGPSFVTFPGIIRELHLEVATFDWITLWGRYYNMRLSGLETLGLQYEGWMEGVLNILSETRTSLTSANIHVDGQWSASPEYHTLSPDAQFTSFPMLRHLRLEIYDANLDLFKFLEMGGLKVLEVSITWSEVPRHARNIGPLLSFIEDRSPSLHTCAMWFDELRSNRSTQFFRSPTLSRLSTYKICNVKVESNTRQIIASSASHNIMNRISLIPEPSPGRFSVGWTGHS</sequence>
<evidence type="ECO:0000313" key="1">
    <source>
        <dbReference type="EMBL" id="KAF5354183.1"/>
    </source>
</evidence>